<sequence length="93" mass="10168">MATHPAHDPHDNLWMADGDRIWDLGPAETDTDADGVADSLTRIGPDGMTVYTDSDHDGQIDAITEVDADGGYESRRLDTATGEWVRTDIGRLR</sequence>
<gene>
    <name evidence="2" type="ORF">OG579_10885</name>
</gene>
<name>A0AAU4K8K3_9NOCA</name>
<evidence type="ECO:0000313" key="2">
    <source>
        <dbReference type="EMBL" id="WUM22364.1"/>
    </source>
</evidence>
<keyword evidence="3" id="KW-1185">Reference proteome</keyword>
<protein>
    <recommendedName>
        <fullName evidence="1">DUF6802 domain-containing protein</fullName>
    </recommendedName>
</protein>
<proteinExistence type="predicted"/>
<dbReference type="Proteomes" id="UP001432128">
    <property type="component" value="Chromosome"/>
</dbReference>
<reference evidence="2 3" key="1">
    <citation type="submission" date="2022-10" db="EMBL/GenBank/DDBJ databases">
        <title>The complete genomes of actinobacterial strains from the NBC collection.</title>
        <authorList>
            <person name="Joergensen T.S."/>
            <person name="Alvarez Arevalo M."/>
            <person name="Sterndorff E.B."/>
            <person name="Faurdal D."/>
            <person name="Vuksanovic O."/>
            <person name="Mourched A.-S."/>
            <person name="Charusanti P."/>
            <person name="Shaw S."/>
            <person name="Blin K."/>
            <person name="Weber T."/>
        </authorList>
    </citation>
    <scope>NUCLEOTIDE SEQUENCE [LARGE SCALE GENOMIC DNA]</scope>
    <source>
        <strain evidence="2 3">NBC_00319</strain>
    </source>
</reference>
<feature type="domain" description="DUF6802" evidence="1">
    <location>
        <begin position="23"/>
        <end position="92"/>
    </location>
</feature>
<dbReference type="EMBL" id="CP108021">
    <property type="protein sequence ID" value="WUM22364.1"/>
    <property type="molecule type" value="Genomic_DNA"/>
</dbReference>
<dbReference type="AlphaFoldDB" id="A0AAU4K8K3"/>
<dbReference type="InterPro" id="IPR046543">
    <property type="entry name" value="DUF6802"/>
</dbReference>
<dbReference type="InterPro" id="IPR028974">
    <property type="entry name" value="TSP_type-3_rpt"/>
</dbReference>
<accession>A0AAU4K8K3</accession>
<dbReference type="SUPFAM" id="SSF103647">
    <property type="entry name" value="TSP type-3 repeat"/>
    <property type="match status" value="1"/>
</dbReference>
<dbReference type="KEGG" id="whr:OG579_10885"/>
<organism evidence="2 3">
    <name type="scientific">Williamsia herbipolensis</name>
    <dbReference type="NCBI Taxonomy" id="1603258"/>
    <lineage>
        <taxon>Bacteria</taxon>
        <taxon>Bacillati</taxon>
        <taxon>Actinomycetota</taxon>
        <taxon>Actinomycetes</taxon>
        <taxon>Mycobacteriales</taxon>
        <taxon>Nocardiaceae</taxon>
        <taxon>Williamsia</taxon>
    </lineage>
</organism>
<dbReference type="GO" id="GO:0005509">
    <property type="term" value="F:calcium ion binding"/>
    <property type="evidence" value="ECO:0007669"/>
    <property type="project" value="InterPro"/>
</dbReference>
<evidence type="ECO:0000259" key="1">
    <source>
        <dbReference type="Pfam" id="PF20615"/>
    </source>
</evidence>
<evidence type="ECO:0000313" key="3">
    <source>
        <dbReference type="Proteomes" id="UP001432128"/>
    </source>
</evidence>
<dbReference type="Pfam" id="PF20615">
    <property type="entry name" value="DUF6802"/>
    <property type="match status" value="1"/>
</dbReference>